<dbReference type="PANTHER" id="PTHR43648">
    <property type="entry name" value="ELECTRON TRANSFER FLAVOPROTEIN BETA SUBUNIT LYSINE METHYLTRANSFERASE"/>
    <property type="match status" value="1"/>
</dbReference>
<dbReference type="EMBL" id="SRXV01000001">
    <property type="protein sequence ID" value="TGY94880.1"/>
    <property type="molecule type" value="Genomic_DNA"/>
</dbReference>
<dbReference type="InterPro" id="IPR029063">
    <property type="entry name" value="SAM-dependent_MTases_sf"/>
</dbReference>
<dbReference type="SUPFAM" id="SSF53335">
    <property type="entry name" value="S-adenosyl-L-methionine-dependent methyltransferases"/>
    <property type="match status" value="1"/>
</dbReference>
<comment type="caution">
    <text evidence="4">The sequence shown here is derived from an EMBL/GenBank/DDBJ whole genome shotgun (WGS) entry which is preliminary data.</text>
</comment>
<name>A0A4S2HFL3_9PROT</name>
<sequence length="241" mass="25899">MTSTPESSPRSKRPAPQGAPARHVRAPALDPARFIADNTRVQSAPLTPELSFHLADETIAIWEKTEEALGRMGLPPPFWAFAWAGGQALARYCLDNPALVSGKRVLDFACGCAVAGIGAARAGAARVDASEIDAFAVEAAHANARLNDVALHAREVDLVGVDEGWDVVLAGDVFYEGPGAARIAAWLSDLHARGALVLIGDPGRTFMPKDRLEALARYDTPVTRDLEDRDVRLARVWRFKG</sequence>
<evidence type="ECO:0000256" key="3">
    <source>
        <dbReference type="SAM" id="MobiDB-lite"/>
    </source>
</evidence>
<dbReference type="AlphaFoldDB" id="A0A4S2HFL3"/>
<protein>
    <submittedName>
        <fullName evidence="4">Methyltransferase</fullName>
    </submittedName>
</protein>
<feature type="region of interest" description="Disordered" evidence="3">
    <location>
        <begin position="1"/>
        <end position="23"/>
    </location>
</feature>
<evidence type="ECO:0000256" key="1">
    <source>
        <dbReference type="ARBA" id="ARBA00022603"/>
    </source>
</evidence>
<gene>
    <name evidence="4" type="ORF">E5162_06365</name>
</gene>
<reference evidence="4 5" key="1">
    <citation type="journal article" date="2013" name="Int. J. Syst. Evol. Microbiol.">
        <title>Marinicauda pacifica gen. nov., sp. nov., a prosthecate alphaproteobacterium of the family Hyphomonadaceae isolated from deep seawater.</title>
        <authorList>
            <person name="Zhang X.Y."/>
            <person name="Li G.W."/>
            <person name="Wang C.S."/>
            <person name="Zhang Y.J."/>
            <person name="Xu X.W."/>
            <person name="Li H."/>
            <person name="Liu A."/>
            <person name="Liu C."/>
            <person name="Xie B.B."/>
            <person name="Qin Q.L."/>
            <person name="Xu Z."/>
            <person name="Chen X.L."/>
            <person name="Zhou B.C."/>
            <person name="Zhang Y.Z."/>
        </authorList>
    </citation>
    <scope>NUCLEOTIDE SEQUENCE [LARGE SCALE GENOMIC DNA]</scope>
    <source>
        <strain evidence="4 5">P-1 km-3</strain>
    </source>
</reference>
<evidence type="ECO:0000256" key="2">
    <source>
        <dbReference type="ARBA" id="ARBA00022679"/>
    </source>
</evidence>
<keyword evidence="5" id="KW-1185">Reference proteome</keyword>
<evidence type="ECO:0000313" key="5">
    <source>
        <dbReference type="Proteomes" id="UP000305451"/>
    </source>
</evidence>
<dbReference type="Pfam" id="PF06325">
    <property type="entry name" value="PrmA"/>
    <property type="match status" value="1"/>
</dbReference>
<dbReference type="GO" id="GO:0016279">
    <property type="term" value="F:protein-lysine N-methyltransferase activity"/>
    <property type="evidence" value="ECO:0007669"/>
    <property type="project" value="TreeGrafter"/>
</dbReference>
<dbReference type="InterPro" id="IPR050078">
    <property type="entry name" value="Ribosomal_L11_MeTrfase_PrmA"/>
</dbReference>
<proteinExistence type="predicted"/>
<dbReference type="Gene3D" id="3.40.50.150">
    <property type="entry name" value="Vaccinia Virus protein VP39"/>
    <property type="match status" value="1"/>
</dbReference>
<dbReference type="PANTHER" id="PTHR43648:SF1">
    <property type="entry name" value="ELECTRON TRANSFER FLAVOPROTEIN BETA SUBUNIT LYSINE METHYLTRANSFERASE"/>
    <property type="match status" value="1"/>
</dbReference>
<keyword evidence="2 4" id="KW-0808">Transferase</keyword>
<dbReference type="GO" id="GO:0032259">
    <property type="term" value="P:methylation"/>
    <property type="evidence" value="ECO:0007669"/>
    <property type="project" value="UniProtKB-KW"/>
</dbReference>
<dbReference type="Proteomes" id="UP000305451">
    <property type="component" value="Unassembled WGS sequence"/>
</dbReference>
<dbReference type="OrthoDB" id="9794615at2"/>
<accession>A0A4S2HFL3</accession>
<keyword evidence="1 4" id="KW-0489">Methyltransferase</keyword>
<evidence type="ECO:0000313" key="4">
    <source>
        <dbReference type="EMBL" id="TGY94880.1"/>
    </source>
</evidence>
<organism evidence="4 5">
    <name type="scientific">Marinicauda pacifica</name>
    <dbReference type="NCBI Taxonomy" id="1133559"/>
    <lineage>
        <taxon>Bacteria</taxon>
        <taxon>Pseudomonadati</taxon>
        <taxon>Pseudomonadota</taxon>
        <taxon>Alphaproteobacteria</taxon>
        <taxon>Maricaulales</taxon>
        <taxon>Maricaulaceae</taxon>
        <taxon>Marinicauda</taxon>
    </lineage>
</organism>